<evidence type="ECO:0000256" key="2">
    <source>
        <dbReference type="SAM" id="MobiDB-lite"/>
    </source>
</evidence>
<dbReference type="InterPro" id="IPR013517">
    <property type="entry name" value="FG-GAP"/>
</dbReference>
<feature type="transmembrane region" description="Helical" evidence="3">
    <location>
        <begin position="127"/>
        <end position="148"/>
    </location>
</feature>
<dbReference type="InterPro" id="IPR028994">
    <property type="entry name" value="Integrin_alpha_N"/>
</dbReference>
<feature type="region of interest" description="Disordered" evidence="2">
    <location>
        <begin position="89"/>
        <end position="109"/>
    </location>
</feature>
<proteinExistence type="predicted"/>
<evidence type="ECO:0000256" key="3">
    <source>
        <dbReference type="SAM" id="Phobius"/>
    </source>
</evidence>
<reference evidence="4 5" key="1">
    <citation type="submission" date="2019-06" db="EMBL/GenBank/DDBJ databases">
        <title>Sequencing the genomes of 1000 actinobacteria strains.</title>
        <authorList>
            <person name="Klenk H.-P."/>
        </authorList>
    </citation>
    <scope>NUCLEOTIDE SEQUENCE [LARGE SCALE GENOMIC DNA]</scope>
    <source>
        <strain evidence="4 5">DSM 45456</strain>
    </source>
</reference>
<keyword evidence="3" id="KW-1133">Transmembrane helix</keyword>
<keyword evidence="1" id="KW-0732">Signal</keyword>
<protein>
    <submittedName>
        <fullName evidence="4">VCBS repeat protein</fullName>
    </submittedName>
</protein>
<dbReference type="PANTHER" id="PTHR44103">
    <property type="entry name" value="PROPROTEIN CONVERTASE P"/>
    <property type="match status" value="1"/>
</dbReference>
<name>A0A543J7G9_9PSEU</name>
<dbReference type="Proteomes" id="UP000316628">
    <property type="component" value="Unassembled WGS sequence"/>
</dbReference>
<comment type="caution">
    <text evidence="4">The sequence shown here is derived from an EMBL/GenBank/DDBJ whole genome shotgun (WGS) entry which is preliminary data.</text>
</comment>
<dbReference type="AlphaFoldDB" id="A0A543J7G9"/>
<evidence type="ECO:0000313" key="5">
    <source>
        <dbReference type="Proteomes" id="UP000316628"/>
    </source>
</evidence>
<keyword evidence="5" id="KW-1185">Reference proteome</keyword>
<accession>A0A543J7G9</accession>
<dbReference type="PANTHER" id="PTHR44103:SF1">
    <property type="entry name" value="PROPROTEIN CONVERTASE P"/>
    <property type="match status" value="1"/>
</dbReference>
<keyword evidence="3" id="KW-0472">Membrane</keyword>
<evidence type="ECO:0000256" key="1">
    <source>
        <dbReference type="ARBA" id="ARBA00022729"/>
    </source>
</evidence>
<dbReference type="EMBL" id="VFPP01000001">
    <property type="protein sequence ID" value="TQM78767.1"/>
    <property type="molecule type" value="Genomic_DNA"/>
</dbReference>
<dbReference type="SUPFAM" id="SSF69318">
    <property type="entry name" value="Integrin alpha N-terminal domain"/>
    <property type="match status" value="1"/>
</dbReference>
<dbReference type="Pfam" id="PF13517">
    <property type="entry name" value="FG-GAP_3"/>
    <property type="match status" value="2"/>
</dbReference>
<sequence>MPRPESRLDPHAGVVQLFAHDLRLLREKAGSPPYRALALRAHYAPATLARAAGGRELPSLAVTLAYVRACEGDEEQWESRWREVAAAVAPETRAEPDQRPPVPPEEPVARAGATNAGRFRIRPGRAVVVLTALLLLAGTTAAVVLTAGTETPRSRRTPAGKAEMVDIHTAADGTVRAWTNTGGFPGWPWSDPVGMVLGQVDPALTRFADLDGDGFDELVRIAADGTTTAWWNDQGFPDRPWHSSVIVAKGAMAEPAGIHFADLDGDGRDELITIEEGVVRAWPNTGAFPEWPWREPVELGEAPSGHTRFADLDADGKAELIDLGAAAGDPIRAGRNTGAFPARPWSTAVDLGPSHADPERLRFADLDGDGFDELISINEDGTTSAWWNSRTYPDDPWHSSVMIGKGWVGDPVSIQFADLTGDDRPHPHSG</sequence>
<evidence type="ECO:0000313" key="4">
    <source>
        <dbReference type="EMBL" id="TQM78767.1"/>
    </source>
</evidence>
<gene>
    <name evidence="4" type="ORF">FHX81_1046</name>
</gene>
<organism evidence="4 5">
    <name type="scientific">Saccharothrix saharensis</name>
    <dbReference type="NCBI Taxonomy" id="571190"/>
    <lineage>
        <taxon>Bacteria</taxon>
        <taxon>Bacillati</taxon>
        <taxon>Actinomycetota</taxon>
        <taxon>Actinomycetes</taxon>
        <taxon>Pseudonocardiales</taxon>
        <taxon>Pseudonocardiaceae</taxon>
        <taxon>Saccharothrix</taxon>
    </lineage>
</organism>
<keyword evidence="3" id="KW-0812">Transmembrane</keyword>